<evidence type="ECO:0008006" key="14">
    <source>
        <dbReference type="Google" id="ProtNLM"/>
    </source>
</evidence>
<feature type="transmembrane region" description="Helical" evidence="9">
    <location>
        <begin position="174"/>
        <end position="197"/>
    </location>
</feature>
<dbReference type="InterPro" id="IPR037810">
    <property type="entry name" value="PHLDB1/2/3_PH"/>
</dbReference>
<keyword evidence="9" id="KW-0812">Transmembrane</keyword>
<dbReference type="InterPro" id="IPR018114">
    <property type="entry name" value="TRYPSIN_HIS"/>
</dbReference>
<dbReference type="InterPro" id="IPR043504">
    <property type="entry name" value="Peptidase_S1_PA_chymotrypsin"/>
</dbReference>
<evidence type="ECO:0000313" key="13">
    <source>
        <dbReference type="Proteomes" id="UP000606274"/>
    </source>
</evidence>
<dbReference type="PROSITE" id="PS50240">
    <property type="entry name" value="TRYPSIN_DOM"/>
    <property type="match status" value="1"/>
</dbReference>
<dbReference type="FunFam" id="2.40.10.10:FF:000003">
    <property type="entry name" value="Transmembrane serine protease 3"/>
    <property type="match status" value="1"/>
</dbReference>
<evidence type="ECO:0000256" key="4">
    <source>
        <dbReference type="ARBA" id="ARBA00023054"/>
    </source>
</evidence>
<name>A0A8T0AKC6_SILME</name>
<dbReference type="FunFam" id="2.30.29.30:FF:000006">
    <property type="entry name" value="Pleckstrin homology like domain family B member 1"/>
    <property type="match status" value="1"/>
</dbReference>
<dbReference type="Proteomes" id="UP000606274">
    <property type="component" value="Unassembled WGS sequence"/>
</dbReference>
<feature type="compositionally biased region" description="Basic residues" evidence="8">
    <location>
        <begin position="977"/>
        <end position="989"/>
    </location>
</feature>
<feature type="compositionally biased region" description="Polar residues" evidence="8">
    <location>
        <begin position="52"/>
        <end position="79"/>
    </location>
</feature>
<evidence type="ECO:0000256" key="8">
    <source>
        <dbReference type="SAM" id="MobiDB-lite"/>
    </source>
</evidence>
<evidence type="ECO:0000256" key="6">
    <source>
        <dbReference type="RuleBase" id="RU363034"/>
    </source>
</evidence>
<comment type="caution">
    <text evidence="12">The sequence shown here is derived from an EMBL/GenBank/DDBJ whole genome shotgun (WGS) entry which is preliminary data.</text>
</comment>
<organism evidence="12 13">
    <name type="scientific">Silurus meridionalis</name>
    <name type="common">Southern catfish</name>
    <name type="synonym">Silurus soldatovi meridionalis</name>
    <dbReference type="NCBI Taxonomy" id="175797"/>
    <lineage>
        <taxon>Eukaryota</taxon>
        <taxon>Metazoa</taxon>
        <taxon>Chordata</taxon>
        <taxon>Craniata</taxon>
        <taxon>Vertebrata</taxon>
        <taxon>Euteleostomi</taxon>
        <taxon>Actinopterygii</taxon>
        <taxon>Neopterygii</taxon>
        <taxon>Teleostei</taxon>
        <taxon>Ostariophysi</taxon>
        <taxon>Siluriformes</taxon>
        <taxon>Siluridae</taxon>
        <taxon>Silurus</taxon>
    </lineage>
</organism>
<keyword evidence="9" id="KW-0472">Membrane</keyword>
<dbReference type="InterPro" id="IPR001849">
    <property type="entry name" value="PH_domain"/>
</dbReference>
<keyword evidence="5" id="KW-1015">Disulfide bond</keyword>
<sequence length="1151" mass="129232">MLQDKAPPPNPAPPSNVAVSLIIAPSSPTHVAPHTPLTPPQIIAPPPHRALPQTSTHLQTQTETPALSINSTFQNSSGITPLPCPLPPENPTPILTSPPSSTPQNTLKTPPALQHHSSCESLQPQLVTFDLRPNFNLHPGHDSPVGDVDLCKGTDDEMSGVCEFRLWPSCASRLALITALIPFFVIVIIIIVTVRFVSFPSKMRDNSASCNVKWNCSLTPGPSYTPKLPVNQTRNTSLDCTGPVGVSGRIVGGAVALQWAWQASLQWRGQHVCGGAIITPNWVITAAHCFIEYDLMLEVDWQVVVDTLVVSDVSHGQRYNILRIHTHPKYSKQTNDYDLGLLLTHTAMRMGDRVYPVCLPIVPQSFPVGSSCWVTGWGFTHEGGSVSAQLRQAQVHIIDQTVCSGSLVYGSYITPRMLCAGKMEGGIDACQGDSGGPLVCETVDGDWRLAGVVSWANTHCHADHVTGTGLLKKRLFGVKSAISKHSGARADILLSEGDAITFGKYCVTIGTGTWTRSGLHADLLIFTVRFFLNVELHGNLCSSACGILNRKCGTGVMDTQKNQWEQGRTPPWLNLRADGRSSASSGAESDSEGSSSTESEGLSPDVFPVSCLRPKSGVNAHLPHLNSLRRRTGVDSQALTTQRRITELNQQKEELKIELHLEIALLEGELQTERERLRKHTTHLQILQESRQKPTHTQQERVKLEKERVRVEEMKTRWMEREKFTQTDRPRDTDTLLQIQQEKEMLDTAVRAFEDWEFRVLELESSVEEEKMNGETEREISREQHAINTAQEHVRQLKQQLKEMEREKEREMSSLRDEKRELLHQTHMFLKENQPVTDWSTTTGTASSMTSRSPVNNHKLVQGVVSTNRRRSSQRRGAERPMSVQGLVRNPDTSPLPHSKHRLSNGNANANGFHTQANSNNSSRAASPSLHLVDLVEIERKLQEAKAERERLLKEREERRRLDREDRQDKPNEKKTTHTHLHTPAHTHLHTNTDSWVEHKLSHNHNSPEHGVPLFLTLNFDLRAHVESLGHGVAGCLGVRLLPRRCCGFLTKRGGRVKTWRRRWFLFDMDHRRLAYYTDQDEKKLKGVIYFQAIEEVYYDHLRTATTSPRPSLTFCVKTYERLFFLVAPSAESMRIWMDVIVTATDEHSRY</sequence>
<feature type="compositionally biased region" description="Basic and acidic residues" evidence="8">
    <location>
        <begin position="958"/>
        <end position="976"/>
    </location>
</feature>
<feature type="region of interest" description="Disordered" evidence="8">
    <location>
        <begin position="837"/>
        <end position="927"/>
    </location>
</feature>
<feature type="compositionally biased region" description="Low complexity" evidence="8">
    <location>
        <begin position="580"/>
        <end position="603"/>
    </location>
</feature>
<feature type="region of interest" description="Disordered" evidence="8">
    <location>
        <begin position="41"/>
        <end position="115"/>
    </location>
</feature>
<feature type="compositionally biased region" description="Low complexity" evidence="8">
    <location>
        <begin position="840"/>
        <end position="853"/>
    </location>
</feature>
<dbReference type="InterPro" id="IPR033116">
    <property type="entry name" value="TRYPSIN_SER"/>
</dbReference>
<feature type="coiled-coil region" evidence="7">
    <location>
        <begin position="780"/>
        <end position="825"/>
    </location>
</feature>
<dbReference type="PRINTS" id="PR00722">
    <property type="entry name" value="CHYMOTRYPSIN"/>
</dbReference>
<accession>A0A8T0AKC6</accession>
<evidence type="ECO:0000256" key="5">
    <source>
        <dbReference type="ARBA" id="ARBA00023157"/>
    </source>
</evidence>
<dbReference type="InterPro" id="IPR052212">
    <property type="entry name" value="PH-like_domain"/>
</dbReference>
<feature type="region of interest" description="Disordered" evidence="8">
    <location>
        <begin position="561"/>
        <end position="606"/>
    </location>
</feature>
<dbReference type="Gene3D" id="2.30.29.30">
    <property type="entry name" value="Pleckstrin-homology domain (PH domain)/Phosphotyrosine-binding domain (PTB)"/>
    <property type="match status" value="1"/>
</dbReference>
<dbReference type="SMART" id="SM00233">
    <property type="entry name" value="PH"/>
    <property type="match status" value="1"/>
</dbReference>
<evidence type="ECO:0000256" key="3">
    <source>
        <dbReference type="ARBA" id="ARBA00022825"/>
    </source>
</evidence>
<dbReference type="GO" id="GO:0006508">
    <property type="term" value="P:proteolysis"/>
    <property type="evidence" value="ECO:0007669"/>
    <property type="project" value="UniProtKB-KW"/>
</dbReference>
<feature type="compositionally biased region" description="Polar residues" evidence="8">
    <location>
        <begin position="904"/>
        <end position="916"/>
    </location>
</feature>
<evidence type="ECO:0000256" key="9">
    <source>
        <dbReference type="SAM" id="Phobius"/>
    </source>
</evidence>
<dbReference type="SUPFAM" id="SSF50494">
    <property type="entry name" value="Trypsin-like serine proteases"/>
    <property type="match status" value="1"/>
</dbReference>
<feature type="compositionally biased region" description="Low complexity" evidence="8">
    <location>
        <begin position="92"/>
        <end position="103"/>
    </location>
</feature>
<protein>
    <recommendedName>
        <fullName evidence="14">PH domain-containing protein</fullName>
    </recommendedName>
</protein>
<keyword evidence="3 6" id="KW-0720">Serine protease</keyword>
<evidence type="ECO:0000259" key="11">
    <source>
        <dbReference type="PROSITE" id="PS50240"/>
    </source>
</evidence>
<dbReference type="PANTHER" id="PTHR12156:SF22">
    <property type="entry name" value="PLECKSTRIN HOMOLOGY-LIKE DOMAIN FAMILY B MEMBER 3"/>
    <property type="match status" value="1"/>
</dbReference>
<dbReference type="Gene3D" id="2.40.10.10">
    <property type="entry name" value="Trypsin-like serine proteases"/>
    <property type="match status" value="2"/>
</dbReference>
<dbReference type="Pfam" id="PF00169">
    <property type="entry name" value="PH"/>
    <property type="match status" value="1"/>
</dbReference>
<evidence type="ECO:0000256" key="7">
    <source>
        <dbReference type="SAM" id="Coils"/>
    </source>
</evidence>
<dbReference type="InterPro" id="IPR001254">
    <property type="entry name" value="Trypsin_dom"/>
</dbReference>
<dbReference type="InterPro" id="IPR036866">
    <property type="entry name" value="RibonucZ/Hydroxyglut_hydro"/>
</dbReference>
<dbReference type="PANTHER" id="PTHR12156">
    <property type="entry name" value="PLECKSTRIN HOMOLOGY-LIKE DOMAIN, FAMILY B, MEMBER 3"/>
    <property type="match status" value="1"/>
</dbReference>
<dbReference type="SUPFAM" id="SSF56281">
    <property type="entry name" value="Metallo-hydrolase/oxidoreductase"/>
    <property type="match status" value="1"/>
</dbReference>
<dbReference type="InterPro" id="IPR011993">
    <property type="entry name" value="PH-like_dom_sf"/>
</dbReference>
<feature type="compositionally biased region" description="Pro residues" evidence="8">
    <location>
        <begin position="82"/>
        <end position="91"/>
    </location>
</feature>
<feature type="domain" description="Peptidase S1" evidence="11">
    <location>
        <begin position="250"/>
        <end position="520"/>
    </location>
</feature>
<keyword evidence="2 6" id="KW-0378">Hydrolase</keyword>
<evidence type="ECO:0000259" key="10">
    <source>
        <dbReference type="PROSITE" id="PS50003"/>
    </source>
</evidence>
<feature type="domain" description="PH" evidence="10">
    <location>
        <begin position="1043"/>
        <end position="1146"/>
    </location>
</feature>
<dbReference type="InterPro" id="IPR009003">
    <property type="entry name" value="Peptidase_S1_PA"/>
</dbReference>
<dbReference type="PROSITE" id="PS50003">
    <property type="entry name" value="PH_DOMAIN"/>
    <property type="match status" value="1"/>
</dbReference>
<evidence type="ECO:0000256" key="2">
    <source>
        <dbReference type="ARBA" id="ARBA00022801"/>
    </source>
</evidence>
<evidence type="ECO:0000313" key="12">
    <source>
        <dbReference type="EMBL" id="KAF7692137.1"/>
    </source>
</evidence>
<dbReference type="PROSITE" id="PS00135">
    <property type="entry name" value="TRYPSIN_SER"/>
    <property type="match status" value="1"/>
</dbReference>
<dbReference type="SMART" id="SM00020">
    <property type="entry name" value="Tryp_SPc"/>
    <property type="match status" value="1"/>
</dbReference>
<feature type="compositionally biased region" description="Low complexity" evidence="8">
    <location>
        <begin position="917"/>
        <end position="927"/>
    </location>
</feature>
<keyword evidence="13" id="KW-1185">Reference proteome</keyword>
<dbReference type="CDD" id="cd00190">
    <property type="entry name" value="Tryp_SPc"/>
    <property type="match status" value="1"/>
</dbReference>
<evidence type="ECO:0000256" key="1">
    <source>
        <dbReference type="ARBA" id="ARBA00022670"/>
    </source>
</evidence>
<gene>
    <name evidence="12" type="ORF">HF521_011104</name>
</gene>
<keyword evidence="1 6" id="KW-0645">Protease</keyword>
<proteinExistence type="predicted"/>
<dbReference type="EMBL" id="JABFDY010000021">
    <property type="protein sequence ID" value="KAF7692137.1"/>
    <property type="molecule type" value="Genomic_DNA"/>
</dbReference>
<dbReference type="GO" id="GO:0004252">
    <property type="term" value="F:serine-type endopeptidase activity"/>
    <property type="evidence" value="ECO:0007669"/>
    <property type="project" value="InterPro"/>
</dbReference>
<dbReference type="Pfam" id="PF00089">
    <property type="entry name" value="Trypsin"/>
    <property type="match status" value="1"/>
</dbReference>
<dbReference type="CDD" id="cd14673">
    <property type="entry name" value="PH_PHLDB1_2"/>
    <property type="match status" value="1"/>
</dbReference>
<dbReference type="SUPFAM" id="SSF50729">
    <property type="entry name" value="PH domain-like"/>
    <property type="match status" value="1"/>
</dbReference>
<keyword evidence="9" id="KW-1133">Transmembrane helix</keyword>
<feature type="coiled-coil region" evidence="7">
    <location>
        <begin position="638"/>
        <end position="665"/>
    </location>
</feature>
<dbReference type="InterPro" id="IPR001314">
    <property type="entry name" value="Peptidase_S1A"/>
</dbReference>
<keyword evidence="4 7" id="KW-0175">Coiled coil</keyword>
<feature type="region of interest" description="Disordered" evidence="8">
    <location>
        <begin position="958"/>
        <end position="989"/>
    </location>
</feature>
<dbReference type="PROSITE" id="PS00134">
    <property type="entry name" value="TRYPSIN_HIS"/>
    <property type="match status" value="1"/>
</dbReference>
<dbReference type="AlphaFoldDB" id="A0A8T0AKC6"/>
<reference evidence="12" key="1">
    <citation type="submission" date="2020-08" db="EMBL/GenBank/DDBJ databases">
        <title>Chromosome-level assembly of Southern catfish (Silurus meridionalis) provides insights into visual adaptation to the nocturnal and benthic lifestyles.</title>
        <authorList>
            <person name="Zhang Y."/>
            <person name="Wang D."/>
            <person name="Peng Z."/>
        </authorList>
    </citation>
    <scope>NUCLEOTIDE SEQUENCE</scope>
    <source>
        <strain evidence="12">SWU-2019-XX</strain>
        <tissue evidence="12">Muscle</tissue>
    </source>
</reference>